<organism evidence="6 7">
    <name type="scientific">Candidatus Gottesmanbacteria bacterium GW2011_GWB1_49_7</name>
    <dbReference type="NCBI Taxonomy" id="1618448"/>
    <lineage>
        <taxon>Bacteria</taxon>
        <taxon>Candidatus Gottesmaniibacteriota</taxon>
    </lineage>
</organism>
<dbReference type="InterPro" id="IPR002941">
    <property type="entry name" value="DNA_methylase_N4/N6"/>
</dbReference>
<dbReference type="PANTHER" id="PTHR13370:SF3">
    <property type="entry name" value="TRNA (GUANINE(10)-N2)-METHYLTRANSFERASE HOMOLOG"/>
    <property type="match status" value="1"/>
</dbReference>
<evidence type="ECO:0000256" key="1">
    <source>
        <dbReference type="ARBA" id="ARBA00006594"/>
    </source>
</evidence>
<keyword evidence="2 6" id="KW-0489">Methyltransferase</keyword>
<comment type="similarity">
    <text evidence="1 4">Belongs to the N(4)/N(6)-methyltransferase family.</text>
</comment>
<dbReference type="GO" id="GO:0005737">
    <property type="term" value="C:cytoplasm"/>
    <property type="evidence" value="ECO:0007669"/>
    <property type="project" value="TreeGrafter"/>
</dbReference>
<dbReference type="Gene3D" id="3.40.50.150">
    <property type="entry name" value="Vaccinia Virus protein VP39"/>
    <property type="match status" value="1"/>
</dbReference>
<name>A0A0G1VUS8_9BACT</name>
<accession>A0A0G1VUS8</accession>
<dbReference type="PANTHER" id="PTHR13370">
    <property type="entry name" value="RNA METHYLASE-RELATED"/>
    <property type="match status" value="1"/>
</dbReference>
<dbReference type="InterPro" id="IPR029063">
    <property type="entry name" value="SAM-dependent_MTases_sf"/>
</dbReference>
<evidence type="ECO:0000259" key="5">
    <source>
        <dbReference type="Pfam" id="PF01555"/>
    </source>
</evidence>
<protein>
    <recommendedName>
        <fullName evidence="4">Methyltransferase</fullName>
        <ecNumber evidence="4">2.1.1.-</ecNumber>
    </recommendedName>
</protein>
<reference evidence="6 7" key="1">
    <citation type="journal article" date="2015" name="Nature">
        <title>rRNA introns, odd ribosomes, and small enigmatic genomes across a large radiation of phyla.</title>
        <authorList>
            <person name="Brown C.T."/>
            <person name="Hug L.A."/>
            <person name="Thomas B.C."/>
            <person name="Sharon I."/>
            <person name="Castelle C.J."/>
            <person name="Singh A."/>
            <person name="Wilkins M.J."/>
            <person name="Williams K.H."/>
            <person name="Banfield J.F."/>
        </authorList>
    </citation>
    <scope>NUCLEOTIDE SEQUENCE [LARGE SCALE GENOMIC DNA]</scope>
</reference>
<proteinExistence type="inferred from homology"/>
<dbReference type="AlphaFoldDB" id="A0A0G1VUS8"/>
<feature type="domain" description="DNA methylase N-4/N-6" evidence="5">
    <location>
        <begin position="28"/>
        <end position="241"/>
    </location>
</feature>
<dbReference type="Proteomes" id="UP000034588">
    <property type="component" value="Unassembled WGS sequence"/>
</dbReference>
<dbReference type="InterPro" id="IPR002052">
    <property type="entry name" value="DNA_methylase_N6_adenine_CS"/>
</dbReference>
<dbReference type="GO" id="GO:0032259">
    <property type="term" value="P:methylation"/>
    <property type="evidence" value="ECO:0007669"/>
    <property type="project" value="UniProtKB-KW"/>
</dbReference>
<comment type="caution">
    <text evidence="6">The sequence shown here is derived from an EMBL/GenBank/DDBJ whole genome shotgun (WGS) entry which is preliminary data.</text>
</comment>
<dbReference type="GO" id="GO:0003677">
    <property type="term" value="F:DNA binding"/>
    <property type="evidence" value="ECO:0007669"/>
    <property type="project" value="InterPro"/>
</dbReference>
<dbReference type="PRINTS" id="PR00508">
    <property type="entry name" value="S21N4MTFRASE"/>
</dbReference>
<dbReference type="EMBL" id="LCQD01000043">
    <property type="protein sequence ID" value="KKW10243.1"/>
    <property type="molecule type" value="Genomic_DNA"/>
</dbReference>
<evidence type="ECO:0000313" key="7">
    <source>
        <dbReference type="Proteomes" id="UP000034588"/>
    </source>
</evidence>
<dbReference type="SUPFAM" id="SSF53335">
    <property type="entry name" value="S-adenosyl-L-methionine-dependent methyltransferases"/>
    <property type="match status" value="1"/>
</dbReference>
<dbReference type="InterPro" id="IPR001091">
    <property type="entry name" value="RM_Methyltransferase"/>
</dbReference>
<dbReference type="CDD" id="cd02440">
    <property type="entry name" value="AdoMet_MTases"/>
    <property type="match status" value="2"/>
</dbReference>
<gene>
    <name evidence="6" type="ORF">UY48_C0043G0003</name>
</gene>
<evidence type="ECO:0000256" key="2">
    <source>
        <dbReference type="ARBA" id="ARBA00022603"/>
    </source>
</evidence>
<dbReference type="PROSITE" id="PS00092">
    <property type="entry name" value="N6_MTASE"/>
    <property type="match status" value="1"/>
</dbReference>
<dbReference type="GO" id="GO:0009007">
    <property type="term" value="F:site-specific DNA-methyltransferase (adenine-specific) activity"/>
    <property type="evidence" value="ECO:0007669"/>
    <property type="project" value="TreeGrafter"/>
</dbReference>
<keyword evidence="3" id="KW-0808">Transferase</keyword>
<sequence>MTFPDDYVDKVICGDCLEVMKDIPDNSVDLVLTDPPYGITACEWDTVPDLAKLWEILKRIGKPNCVYVFTASQPFTTDLINSNRKWFKYEWIWDKVNLYTGALNANIMPLKRHENIVVFSDNLTIYNKQYRRGEPYYRQRKNQIPSGEVASTKTQSIPTINNGQHNPCSILQVKSDIKTEKGLHPTQKPLELMKYLVLTYSNPGGLILDCFCGSGTTLVAAKDLDRRFIGVELNQGYVDICHKRLNAVHPKLEGIT</sequence>
<evidence type="ECO:0000313" key="6">
    <source>
        <dbReference type="EMBL" id="KKW10243.1"/>
    </source>
</evidence>
<evidence type="ECO:0000256" key="4">
    <source>
        <dbReference type="RuleBase" id="RU362026"/>
    </source>
</evidence>
<evidence type="ECO:0000256" key="3">
    <source>
        <dbReference type="ARBA" id="ARBA00022679"/>
    </source>
</evidence>
<dbReference type="Pfam" id="PF01555">
    <property type="entry name" value="N6_N4_Mtase"/>
    <property type="match status" value="1"/>
</dbReference>
<dbReference type="EC" id="2.1.1.-" evidence="4"/>
<dbReference type="GO" id="GO:0008170">
    <property type="term" value="F:N-methyltransferase activity"/>
    <property type="evidence" value="ECO:0007669"/>
    <property type="project" value="InterPro"/>
</dbReference>